<keyword evidence="6" id="KW-0325">Glycoprotein</keyword>
<feature type="chain" id="PRO_5042954955" description="Copper acquisition factor BIM1-like domain-containing protein" evidence="9">
    <location>
        <begin position="21"/>
        <end position="229"/>
    </location>
</feature>
<evidence type="ECO:0000256" key="3">
    <source>
        <dbReference type="ARBA" id="ARBA00022622"/>
    </source>
</evidence>
<comment type="caution">
    <text evidence="11">The sequence shown here is derived from an EMBL/GenBank/DDBJ whole genome shotgun (WGS) entry which is preliminary data.</text>
</comment>
<protein>
    <recommendedName>
        <fullName evidence="10">Copper acquisition factor BIM1-like domain-containing protein</fullName>
    </recommendedName>
</protein>
<dbReference type="Proteomes" id="UP001303647">
    <property type="component" value="Unassembled WGS sequence"/>
</dbReference>
<dbReference type="AlphaFoldDB" id="A0AAN7CRD1"/>
<comment type="subcellular location">
    <subcellularLocation>
        <location evidence="1">Cell membrane</location>
        <topology evidence="1">Lipid-anchor</topology>
        <topology evidence="1">GPI-anchor</topology>
    </subcellularLocation>
</comment>
<feature type="compositionally biased region" description="Polar residues" evidence="8">
    <location>
        <begin position="179"/>
        <end position="199"/>
    </location>
</feature>
<evidence type="ECO:0000256" key="9">
    <source>
        <dbReference type="SAM" id="SignalP"/>
    </source>
</evidence>
<reference evidence="11" key="1">
    <citation type="journal article" date="2023" name="Mol. Phylogenet. Evol.">
        <title>Genome-scale phylogeny and comparative genomics of the fungal order Sordariales.</title>
        <authorList>
            <person name="Hensen N."/>
            <person name="Bonometti L."/>
            <person name="Westerberg I."/>
            <person name="Brannstrom I.O."/>
            <person name="Guillou S."/>
            <person name="Cros-Aarteil S."/>
            <person name="Calhoun S."/>
            <person name="Haridas S."/>
            <person name="Kuo A."/>
            <person name="Mondo S."/>
            <person name="Pangilinan J."/>
            <person name="Riley R."/>
            <person name="LaButti K."/>
            <person name="Andreopoulos B."/>
            <person name="Lipzen A."/>
            <person name="Chen C."/>
            <person name="Yan M."/>
            <person name="Daum C."/>
            <person name="Ng V."/>
            <person name="Clum A."/>
            <person name="Steindorff A."/>
            <person name="Ohm R.A."/>
            <person name="Martin F."/>
            <person name="Silar P."/>
            <person name="Natvig D.O."/>
            <person name="Lalanne C."/>
            <person name="Gautier V."/>
            <person name="Ament-Velasquez S.L."/>
            <person name="Kruys A."/>
            <person name="Hutchinson M.I."/>
            <person name="Powell A.J."/>
            <person name="Barry K."/>
            <person name="Miller A.N."/>
            <person name="Grigoriev I.V."/>
            <person name="Debuchy R."/>
            <person name="Gladieux P."/>
            <person name="Hiltunen Thoren M."/>
            <person name="Johannesson H."/>
        </authorList>
    </citation>
    <scope>NUCLEOTIDE SEQUENCE</scope>
    <source>
        <strain evidence="11">CBS 359.72</strain>
    </source>
</reference>
<keyword evidence="3" id="KW-0336">GPI-anchor</keyword>
<evidence type="ECO:0000256" key="1">
    <source>
        <dbReference type="ARBA" id="ARBA00004609"/>
    </source>
</evidence>
<feature type="region of interest" description="Disordered" evidence="8">
    <location>
        <begin position="28"/>
        <end position="48"/>
    </location>
</feature>
<keyword evidence="4 9" id="KW-0732">Signal</keyword>
<dbReference type="PANTHER" id="PTHR34992:SF1">
    <property type="entry name" value="COPPER ACQUISITION FACTOR BIM1-LIKE DOMAIN-CONTAINING PROTEIN"/>
    <property type="match status" value="1"/>
</dbReference>
<organism evidence="11 12">
    <name type="scientific">Corynascus novoguineensis</name>
    <dbReference type="NCBI Taxonomy" id="1126955"/>
    <lineage>
        <taxon>Eukaryota</taxon>
        <taxon>Fungi</taxon>
        <taxon>Dikarya</taxon>
        <taxon>Ascomycota</taxon>
        <taxon>Pezizomycotina</taxon>
        <taxon>Sordariomycetes</taxon>
        <taxon>Sordariomycetidae</taxon>
        <taxon>Sordariales</taxon>
        <taxon>Chaetomiaceae</taxon>
        <taxon>Corynascus</taxon>
    </lineage>
</organism>
<feature type="signal peptide" evidence="9">
    <location>
        <begin position="1"/>
        <end position="20"/>
    </location>
</feature>
<keyword evidence="2" id="KW-1003">Cell membrane</keyword>
<keyword evidence="7" id="KW-0449">Lipoprotein</keyword>
<evidence type="ECO:0000256" key="7">
    <source>
        <dbReference type="ARBA" id="ARBA00023288"/>
    </source>
</evidence>
<proteinExistence type="predicted"/>
<dbReference type="InterPro" id="IPR046936">
    <property type="entry name" value="BIM1-like"/>
</dbReference>
<reference evidence="11" key="2">
    <citation type="submission" date="2023-05" db="EMBL/GenBank/DDBJ databases">
        <authorList>
            <consortium name="Lawrence Berkeley National Laboratory"/>
            <person name="Steindorff A."/>
            <person name="Hensen N."/>
            <person name="Bonometti L."/>
            <person name="Westerberg I."/>
            <person name="Brannstrom I.O."/>
            <person name="Guillou S."/>
            <person name="Cros-Aarteil S."/>
            <person name="Calhoun S."/>
            <person name="Haridas S."/>
            <person name="Kuo A."/>
            <person name="Mondo S."/>
            <person name="Pangilinan J."/>
            <person name="Riley R."/>
            <person name="Labutti K."/>
            <person name="Andreopoulos B."/>
            <person name="Lipzen A."/>
            <person name="Chen C."/>
            <person name="Yanf M."/>
            <person name="Daum C."/>
            <person name="Ng V."/>
            <person name="Clum A."/>
            <person name="Ohm R."/>
            <person name="Martin F."/>
            <person name="Silar P."/>
            <person name="Natvig D."/>
            <person name="Lalanne C."/>
            <person name="Gautier V."/>
            <person name="Ament-Velasquez S.L."/>
            <person name="Kruys A."/>
            <person name="Hutchinson M.I."/>
            <person name="Powell A.J."/>
            <person name="Barry K."/>
            <person name="Miller A.N."/>
            <person name="Grigoriev I.V."/>
            <person name="Debuchy R."/>
            <person name="Gladieux P."/>
            <person name="Thoren M.H."/>
            <person name="Johannesson H."/>
        </authorList>
    </citation>
    <scope>NUCLEOTIDE SEQUENCE</scope>
    <source>
        <strain evidence="11">CBS 359.72</strain>
    </source>
</reference>
<keyword evidence="5" id="KW-0472">Membrane</keyword>
<evidence type="ECO:0000256" key="2">
    <source>
        <dbReference type="ARBA" id="ARBA00022475"/>
    </source>
</evidence>
<evidence type="ECO:0000313" key="12">
    <source>
        <dbReference type="Proteomes" id="UP001303647"/>
    </source>
</evidence>
<dbReference type="GO" id="GO:0098552">
    <property type="term" value="C:side of membrane"/>
    <property type="evidence" value="ECO:0007669"/>
    <property type="project" value="UniProtKB-KW"/>
</dbReference>
<accession>A0AAN7CRD1</accession>
<evidence type="ECO:0000256" key="5">
    <source>
        <dbReference type="ARBA" id="ARBA00023136"/>
    </source>
</evidence>
<evidence type="ECO:0000259" key="10">
    <source>
        <dbReference type="Pfam" id="PF20238"/>
    </source>
</evidence>
<feature type="domain" description="Copper acquisition factor BIM1-like" evidence="10">
    <location>
        <begin position="19"/>
        <end position="160"/>
    </location>
</feature>
<dbReference type="EMBL" id="MU857664">
    <property type="protein sequence ID" value="KAK4246914.1"/>
    <property type="molecule type" value="Genomic_DNA"/>
</dbReference>
<sequence length="229" mass="23390">MASLRSLFAAGLLFLSAANAHFELHQPSPLEGDSMDESLQSNGPCGGGVPDLSKNTVTDFHVDGDSVELFLLHPQANYLIRGTLDEKADGNWTQLFPIVQQSGRGAFCEPSVRAPREWAGKKGFIAIACAAPDGMLYQCAAVNFVSGAADEVPSSCTNGTSVSISFTDDEGLSALVGDSSASAPTTTAPGPSQSTSGSAAPSLMLRGSGLPIGSLAATTVMLLVGAALL</sequence>
<keyword evidence="12" id="KW-1185">Reference proteome</keyword>
<dbReference type="GO" id="GO:0005886">
    <property type="term" value="C:plasma membrane"/>
    <property type="evidence" value="ECO:0007669"/>
    <property type="project" value="UniProtKB-SubCell"/>
</dbReference>
<dbReference type="InterPro" id="IPR046530">
    <property type="entry name" value="BIM1-like_dom"/>
</dbReference>
<dbReference type="PANTHER" id="PTHR34992">
    <property type="entry name" value="HYPHAL ANASTAMOSIS-7 PROTEIN"/>
    <property type="match status" value="1"/>
</dbReference>
<evidence type="ECO:0000313" key="11">
    <source>
        <dbReference type="EMBL" id="KAK4246914.1"/>
    </source>
</evidence>
<feature type="region of interest" description="Disordered" evidence="8">
    <location>
        <begin position="177"/>
        <end position="200"/>
    </location>
</feature>
<evidence type="ECO:0000256" key="8">
    <source>
        <dbReference type="SAM" id="MobiDB-lite"/>
    </source>
</evidence>
<gene>
    <name evidence="11" type="ORF">C7999DRAFT_15020</name>
</gene>
<evidence type="ECO:0000256" key="4">
    <source>
        <dbReference type="ARBA" id="ARBA00022729"/>
    </source>
</evidence>
<evidence type="ECO:0000256" key="6">
    <source>
        <dbReference type="ARBA" id="ARBA00023180"/>
    </source>
</evidence>
<dbReference type="Pfam" id="PF20238">
    <property type="entry name" value="BIM1-like_dom"/>
    <property type="match status" value="1"/>
</dbReference>
<name>A0AAN7CRD1_9PEZI</name>
<dbReference type="CDD" id="cd21176">
    <property type="entry name" value="LPMO_auxiliary-like"/>
    <property type="match status" value="1"/>
</dbReference>